<dbReference type="Gene3D" id="1.10.150.20">
    <property type="entry name" value="5' to 3' exonuclease, C-terminal subdomain"/>
    <property type="match status" value="1"/>
</dbReference>
<keyword evidence="2 4" id="KW-0378">Hydrolase</keyword>
<evidence type="ECO:0000313" key="9">
    <source>
        <dbReference type="Proteomes" id="UP000240920"/>
    </source>
</evidence>
<dbReference type="EMBL" id="KU686197">
    <property type="protein sequence ID" value="AOV58730.1"/>
    <property type="molecule type" value="Genomic_DNA"/>
</dbReference>
<dbReference type="PANTHER" id="PTHR42646:SF2">
    <property type="entry name" value="5'-3' EXONUCLEASE FAMILY PROTEIN"/>
    <property type="match status" value="1"/>
</dbReference>
<dbReference type="Proteomes" id="UP000240920">
    <property type="component" value="Segment"/>
</dbReference>
<feature type="domain" description="5'-3' exonuclease" evidence="3">
    <location>
        <begin position="1"/>
        <end position="189"/>
    </location>
</feature>
<evidence type="ECO:0000256" key="2">
    <source>
        <dbReference type="ARBA" id="ARBA00022801"/>
    </source>
</evidence>
<dbReference type="EMBL" id="KU686198">
    <property type="protein sequence ID" value="AOV58969.1"/>
    <property type="molecule type" value="Genomic_DNA"/>
</dbReference>
<keyword evidence="1" id="KW-0540">Nuclease</keyword>
<gene>
    <name evidence="6" type="ORF">C421010_226</name>
    <name evidence="4" type="ORF">S250808_225</name>
    <name evidence="5" type="ORF">T040910_225</name>
</gene>
<evidence type="ECO:0000313" key="6">
    <source>
        <dbReference type="EMBL" id="AOV59209.1"/>
    </source>
</evidence>
<dbReference type="EC" id="3.1.26.4" evidence="4"/>
<evidence type="ECO:0000313" key="8">
    <source>
        <dbReference type="Proteomes" id="UP000240804"/>
    </source>
</evidence>
<dbReference type="SUPFAM" id="SSF47807">
    <property type="entry name" value="5' to 3' exonuclease, C-terminal subdomain"/>
    <property type="match status" value="1"/>
</dbReference>
<dbReference type="Proteomes" id="UP000204537">
    <property type="component" value="Segment"/>
</dbReference>
<dbReference type="SUPFAM" id="SSF88723">
    <property type="entry name" value="PIN domain-like"/>
    <property type="match status" value="1"/>
</dbReference>
<dbReference type="CDD" id="cd09860">
    <property type="entry name" value="PIN_T4-like"/>
    <property type="match status" value="1"/>
</dbReference>
<dbReference type="InterPro" id="IPR029060">
    <property type="entry name" value="PIN-like_dom_sf"/>
</dbReference>
<dbReference type="Proteomes" id="UP000240804">
    <property type="component" value="Segment"/>
</dbReference>
<evidence type="ECO:0000313" key="7">
    <source>
        <dbReference type="Proteomes" id="UP000204537"/>
    </source>
</evidence>
<dbReference type="GO" id="GO:0004523">
    <property type="term" value="F:RNA-DNA hybrid ribonuclease activity"/>
    <property type="evidence" value="ECO:0007669"/>
    <property type="project" value="UniProtKB-EC"/>
</dbReference>
<dbReference type="EMBL" id="KU686199">
    <property type="protein sequence ID" value="AOV59209.1"/>
    <property type="molecule type" value="Genomic_DNA"/>
</dbReference>
<dbReference type="InterPro" id="IPR036279">
    <property type="entry name" value="5-3_exonuclease_C_sf"/>
</dbReference>
<dbReference type="KEGG" id="vg:30306517"/>
<dbReference type="SMART" id="SM00475">
    <property type="entry name" value="53EXOc"/>
    <property type="match status" value="1"/>
</dbReference>
<sequence>MVLTSLRSYEKQYVEEYGEVVLAYDSRHYWRKDVFPYYKQNRKKDRQKSGHDWSSIFEVLNKIRDEIKEHFPYKVIEVHGAEADDVISTLCKNKGPKDRILILSGDKDFIQLQKYPGVTQYNPITKRPVSNDNPHKYIKEHVMRGDKSDGIPNFLSSDDCIVQGVRQKPISQKKIAKWIEQTPQQFCLDTEQMRNYHRNQRLIDFDYVPEEIEQQILDQYNSINISGKKVPLEYFKEHQLNELMQEFFFRSSSPFQSK</sequence>
<organism evidence="4 9">
    <name type="scientific">Synechococcus phage S-CAM3</name>
    <dbReference type="NCBI Taxonomy" id="1883366"/>
    <lineage>
        <taxon>Viruses</taxon>
        <taxon>Duplodnaviria</taxon>
        <taxon>Heunggongvirae</taxon>
        <taxon>Uroviricota</taxon>
        <taxon>Caudoviricetes</taxon>
        <taxon>Pantevenvirales</taxon>
        <taxon>Kyanoviridae</taxon>
        <taxon>Charybdisvirus</taxon>
        <taxon>Charybdisvirus scam3</taxon>
    </lineage>
</organism>
<evidence type="ECO:0000313" key="4">
    <source>
        <dbReference type="EMBL" id="AOV58730.1"/>
    </source>
</evidence>
<dbReference type="PANTHER" id="PTHR42646">
    <property type="entry name" value="FLAP ENDONUCLEASE XNI"/>
    <property type="match status" value="1"/>
</dbReference>
<dbReference type="OrthoDB" id="4856at10239"/>
<proteinExistence type="predicted"/>
<dbReference type="InterPro" id="IPR036276">
    <property type="entry name" value="T4_RNaseH_C"/>
</dbReference>
<dbReference type="GeneID" id="30306517"/>
<dbReference type="Pfam" id="PF02739">
    <property type="entry name" value="5_3_exonuc_N"/>
    <property type="match status" value="1"/>
</dbReference>
<evidence type="ECO:0000259" key="3">
    <source>
        <dbReference type="SMART" id="SM00475"/>
    </source>
</evidence>
<dbReference type="Pfam" id="PF09293">
    <property type="entry name" value="RNaseH_C"/>
    <property type="match status" value="1"/>
</dbReference>
<dbReference type="InterPro" id="IPR038969">
    <property type="entry name" value="FEN"/>
</dbReference>
<dbReference type="RefSeq" id="YP_009321489.1">
    <property type="nucleotide sequence ID" value="NC_031906.1"/>
</dbReference>
<dbReference type="GO" id="GO:0008409">
    <property type="term" value="F:5'-3' exonuclease activity"/>
    <property type="evidence" value="ECO:0007669"/>
    <property type="project" value="InterPro"/>
</dbReference>
<dbReference type="Gene3D" id="3.40.50.1010">
    <property type="entry name" value="5'-nuclease"/>
    <property type="match status" value="1"/>
</dbReference>
<evidence type="ECO:0000256" key="1">
    <source>
        <dbReference type="ARBA" id="ARBA00022722"/>
    </source>
</evidence>
<dbReference type="GO" id="GO:0003677">
    <property type="term" value="F:DNA binding"/>
    <property type="evidence" value="ECO:0007669"/>
    <property type="project" value="InterPro"/>
</dbReference>
<accession>A0A1D8KJA5</accession>
<protein>
    <submittedName>
        <fullName evidence="4">Ribonuclease H</fullName>
        <ecNumber evidence="4">3.1.26.4</ecNumber>
    </submittedName>
</protein>
<dbReference type="GO" id="GO:0033567">
    <property type="term" value="P:DNA replication, Okazaki fragment processing"/>
    <property type="evidence" value="ECO:0007669"/>
    <property type="project" value="InterPro"/>
</dbReference>
<dbReference type="InterPro" id="IPR002421">
    <property type="entry name" value="5-3_exonuclease"/>
</dbReference>
<evidence type="ECO:0000313" key="5">
    <source>
        <dbReference type="EMBL" id="AOV58969.1"/>
    </source>
</evidence>
<dbReference type="InterPro" id="IPR020046">
    <property type="entry name" value="5-3_exonucl_a-hlix_arch_N"/>
</dbReference>
<keyword evidence="7" id="KW-1185">Reference proteome</keyword>
<reference evidence="7 8" key="1">
    <citation type="journal article" date="2016" name="Virology">
        <title>The genomic content and context of auxiliary metabolic genes in marine cyanomyoviruses.</title>
        <authorList>
            <person name="Crummett L.T."/>
            <person name="Puxty R.J."/>
            <person name="Weihe C."/>
            <person name="Marston M.F."/>
            <person name="Martiny J.B."/>
        </authorList>
    </citation>
    <scope>NUCLEOTIDE SEQUENCE [LARGE SCALE GENOMIC DNA]</scope>
    <source>
        <strain evidence="4">0808SB25</strain>
        <strain evidence="5">0910TB04</strain>
        <strain evidence="6">1010CC42</strain>
    </source>
</reference>
<dbReference type="GO" id="GO:0017108">
    <property type="term" value="F:5'-flap endonuclease activity"/>
    <property type="evidence" value="ECO:0007669"/>
    <property type="project" value="InterPro"/>
</dbReference>
<name>A0A1D8KJA5_9CAUD</name>